<dbReference type="PIRSF" id="PIRSF019169">
    <property type="entry name" value="PilM"/>
    <property type="match status" value="1"/>
</dbReference>
<dbReference type="NCBIfam" id="TIGR01175">
    <property type="entry name" value="pilM"/>
    <property type="match status" value="1"/>
</dbReference>
<dbReference type="SUPFAM" id="SSF53067">
    <property type="entry name" value="Actin-like ATPase domain"/>
    <property type="match status" value="2"/>
</dbReference>
<dbReference type="CDD" id="cd24049">
    <property type="entry name" value="ASKHA_NBD_PilM"/>
    <property type="match status" value="1"/>
</dbReference>
<organism evidence="1 2">
    <name type="scientific">Candidatus Wildermuthbacteria bacterium RIFCSPHIGHO2_01_FULL_49_22b</name>
    <dbReference type="NCBI Taxonomy" id="1802448"/>
    <lineage>
        <taxon>Bacteria</taxon>
        <taxon>Candidatus Wildermuthiibacteriota</taxon>
    </lineage>
</organism>
<dbReference type="PANTHER" id="PTHR32432">
    <property type="entry name" value="CELL DIVISION PROTEIN FTSA-RELATED"/>
    <property type="match status" value="1"/>
</dbReference>
<dbReference type="STRING" id="1802448.A2672_01235"/>
<dbReference type="InterPro" id="IPR050696">
    <property type="entry name" value="FtsA/MreB"/>
</dbReference>
<dbReference type="InterPro" id="IPR005883">
    <property type="entry name" value="PilM"/>
</dbReference>
<accession>A0A1G2R0N4</accession>
<comment type="caution">
    <text evidence="1">The sequence shown here is derived from an EMBL/GenBank/DDBJ whole genome shotgun (WGS) entry which is preliminary data.</text>
</comment>
<name>A0A1G2R0N4_9BACT</name>
<dbReference type="Gene3D" id="3.30.1490.300">
    <property type="match status" value="1"/>
</dbReference>
<reference evidence="1 2" key="1">
    <citation type="journal article" date="2016" name="Nat. Commun.">
        <title>Thousands of microbial genomes shed light on interconnected biogeochemical processes in an aquifer system.</title>
        <authorList>
            <person name="Anantharaman K."/>
            <person name="Brown C.T."/>
            <person name="Hug L.A."/>
            <person name="Sharon I."/>
            <person name="Castelle C.J."/>
            <person name="Probst A.J."/>
            <person name="Thomas B.C."/>
            <person name="Singh A."/>
            <person name="Wilkins M.J."/>
            <person name="Karaoz U."/>
            <person name="Brodie E.L."/>
            <person name="Williams K.H."/>
            <person name="Hubbard S.S."/>
            <person name="Banfield J.F."/>
        </authorList>
    </citation>
    <scope>NUCLEOTIDE SEQUENCE [LARGE SCALE GENOMIC DNA]</scope>
</reference>
<dbReference type="InterPro" id="IPR043129">
    <property type="entry name" value="ATPase_NBD"/>
</dbReference>
<sequence length="365" mass="40691">MFDALTLHPPAFGLDVSDLSLKIAYVERRGKGFQLHAFGTFPIAEGIVERGEIKQGDALAKTIKKAVEKLGKKLPTRHVVASLPEEQAFLQVMQLPRMKKEELEHAVRFEAENYIPHAIEKVYLDFQVVQPFHNHLDHTDVLLAALPRVMIDPYLEALEHAGLSPQALEIESLSLSRALVPQETAPTPLLLIDFGATRTSFAVFSGYSLRFTASIPVSSRQLTYAVARSMKVKEDTAEELKIRHGLEGQDDNEGKAVFDALSAPLADLAEEIERYLVYYESHTAHQHMGANQQRIRRIVLSGGGANLKGFTRFLSQQLKREVLLGNPWVNILETSLKELPPFPFGESLKYTAALGLALRAAKDYD</sequence>
<dbReference type="PANTHER" id="PTHR32432:SF3">
    <property type="entry name" value="ETHANOLAMINE UTILIZATION PROTEIN EUTJ"/>
    <property type="match status" value="1"/>
</dbReference>
<evidence type="ECO:0000313" key="2">
    <source>
        <dbReference type="Proteomes" id="UP000178065"/>
    </source>
</evidence>
<dbReference type="EMBL" id="MHTT01000003">
    <property type="protein sequence ID" value="OHA66406.1"/>
    <property type="molecule type" value="Genomic_DNA"/>
</dbReference>
<dbReference type="Gene3D" id="3.30.420.40">
    <property type="match status" value="2"/>
</dbReference>
<dbReference type="AlphaFoldDB" id="A0A1G2R0N4"/>
<dbReference type="Pfam" id="PF11104">
    <property type="entry name" value="PilM_2"/>
    <property type="match status" value="1"/>
</dbReference>
<evidence type="ECO:0000313" key="1">
    <source>
        <dbReference type="EMBL" id="OHA66406.1"/>
    </source>
</evidence>
<dbReference type="Proteomes" id="UP000178065">
    <property type="component" value="Unassembled WGS sequence"/>
</dbReference>
<evidence type="ECO:0008006" key="3">
    <source>
        <dbReference type="Google" id="ProtNLM"/>
    </source>
</evidence>
<gene>
    <name evidence="1" type="ORF">A2672_01235</name>
</gene>
<proteinExistence type="predicted"/>
<protein>
    <recommendedName>
        <fullName evidence="3">SHS2 domain-containing protein</fullName>
    </recommendedName>
</protein>